<evidence type="ECO:0008006" key="3">
    <source>
        <dbReference type="Google" id="ProtNLM"/>
    </source>
</evidence>
<dbReference type="AlphaFoldDB" id="A0A8B2NNQ3"/>
<protein>
    <recommendedName>
        <fullName evidence="3">Flagellar FliJ protein</fullName>
    </recommendedName>
</protein>
<keyword evidence="2" id="KW-1185">Reference proteome</keyword>
<dbReference type="OrthoDB" id="10006016at2"/>
<reference evidence="1 2" key="1">
    <citation type="submission" date="2018-05" db="EMBL/GenBank/DDBJ databases">
        <title>Acuticoccus sediminis sp. nov., isolated from deep-sea sediment of Indian Ocean.</title>
        <authorList>
            <person name="Liu X."/>
            <person name="Lai Q."/>
            <person name="Du Y."/>
            <person name="Sun F."/>
            <person name="Zhang X."/>
            <person name="Wang S."/>
            <person name="Shao Z."/>
        </authorList>
    </citation>
    <scope>NUCLEOTIDE SEQUENCE [LARGE SCALE GENOMIC DNA]</scope>
    <source>
        <strain evidence="1 2">PTG4-2</strain>
    </source>
</reference>
<evidence type="ECO:0000313" key="1">
    <source>
        <dbReference type="EMBL" id="RAH98299.1"/>
    </source>
</evidence>
<comment type="caution">
    <text evidence="1">The sequence shown here is derived from an EMBL/GenBank/DDBJ whole genome shotgun (WGS) entry which is preliminary data.</text>
</comment>
<accession>A0A8B2NNQ3</accession>
<evidence type="ECO:0000313" key="2">
    <source>
        <dbReference type="Proteomes" id="UP000249590"/>
    </source>
</evidence>
<organism evidence="1 2">
    <name type="scientific">Acuticoccus sediminis</name>
    <dbReference type="NCBI Taxonomy" id="2184697"/>
    <lineage>
        <taxon>Bacteria</taxon>
        <taxon>Pseudomonadati</taxon>
        <taxon>Pseudomonadota</taxon>
        <taxon>Alphaproteobacteria</taxon>
        <taxon>Hyphomicrobiales</taxon>
        <taxon>Amorphaceae</taxon>
        <taxon>Acuticoccus</taxon>
    </lineage>
</organism>
<dbReference type="RefSeq" id="WP_111351116.1">
    <property type="nucleotide sequence ID" value="NZ_JAIWKD010000006.1"/>
</dbReference>
<proteinExistence type="predicted"/>
<sequence>MKRPERLARLARAQRALADLAKAESIAANARYEDSRAQADEILSALNETSVLHGFAVSSMAETLRRNGRTTERLRRVADERAGQHAREDRTAEVLEERAAAASLQARRKAERQSIEILVSSPRRR</sequence>
<dbReference type="Proteomes" id="UP000249590">
    <property type="component" value="Unassembled WGS sequence"/>
</dbReference>
<gene>
    <name evidence="1" type="ORF">DLJ53_26690</name>
</gene>
<dbReference type="EMBL" id="QHHQ01000007">
    <property type="protein sequence ID" value="RAH98299.1"/>
    <property type="molecule type" value="Genomic_DNA"/>
</dbReference>
<name>A0A8B2NNQ3_9HYPH</name>